<accession>A0ABC9QUK2</accession>
<name>A0ABC9QUK2_BACMY</name>
<comment type="caution">
    <text evidence="1">The sequence shown here is derived from an EMBL/GenBank/DDBJ whole genome shotgun (WGS) entry which is preliminary data.</text>
</comment>
<organism evidence="1 2">
    <name type="scientific">Bacillus mycoides</name>
    <dbReference type="NCBI Taxonomy" id="1405"/>
    <lineage>
        <taxon>Bacteria</taxon>
        <taxon>Bacillati</taxon>
        <taxon>Bacillota</taxon>
        <taxon>Bacilli</taxon>
        <taxon>Bacillales</taxon>
        <taxon>Bacillaceae</taxon>
        <taxon>Bacillus</taxon>
        <taxon>Bacillus cereus group</taxon>
    </lineage>
</organism>
<dbReference type="AlphaFoldDB" id="A0ABC9QUK2"/>
<proteinExistence type="predicted"/>
<evidence type="ECO:0000313" key="1">
    <source>
        <dbReference type="EMBL" id="EJR28894.1"/>
    </source>
</evidence>
<dbReference type="Proteomes" id="UP000006976">
    <property type="component" value="Unassembled WGS sequence"/>
</dbReference>
<sequence length="250" mass="29368">MSKHFLSTPIFTKEIIPPEEEFKGLKLKPENYLIQNTDGYNFLLFREIKNHEIEKYEGELIIEHDNKHYMKLANLPSEEDAMKVIKSYWKAIKELSQLGDVDCNEKKNLEENAKYIEENRENNKKIAYYYDFNWHGFTYNDKKSDYGFGVDIKFNTFDFEEDSIGGVTEYLSVKINLQEEKLIIEIDNNPLFETVEVIKFFIDDTNSKFHEHLSVEKGGALIKEYCQQAKNNEIPHIELTGSAIAFSYVN</sequence>
<reference evidence="1 2" key="1">
    <citation type="submission" date="2012-04" db="EMBL/GenBank/DDBJ databases">
        <title>The Genome Sequence of Bacillus cereus VD078.</title>
        <authorList>
            <consortium name="The Broad Institute Genome Sequencing Platform"/>
            <consortium name="The Broad Institute Genome Sequencing Center for Infectious Disease"/>
            <person name="Feldgarden M."/>
            <person name="Van der Auwera G.A."/>
            <person name="Mahillon J."/>
            <person name="Duprez V."/>
            <person name="Timmery S."/>
            <person name="Mattelet C."/>
            <person name="Dierick K."/>
            <person name="Sun M."/>
            <person name="Yu Z."/>
            <person name="Zhu L."/>
            <person name="Hu X."/>
            <person name="Shank E.B."/>
            <person name="Swiecicka I."/>
            <person name="Hansen B.M."/>
            <person name="Andrup L."/>
            <person name="Young S.K."/>
            <person name="Zeng Q."/>
            <person name="Gargeya S."/>
            <person name="Fitzgerald M."/>
            <person name="Haas B."/>
            <person name="Abouelleil A."/>
            <person name="Alvarado L."/>
            <person name="Arachchi H.M."/>
            <person name="Berlin A."/>
            <person name="Chapman S.B."/>
            <person name="Goldberg J."/>
            <person name="Griggs A."/>
            <person name="Gujja S."/>
            <person name="Hansen M."/>
            <person name="Howarth C."/>
            <person name="Imamovic A."/>
            <person name="Larimer J."/>
            <person name="McCowen C."/>
            <person name="Montmayeur A."/>
            <person name="Murphy C."/>
            <person name="Neiman D."/>
            <person name="Pearson M."/>
            <person name="Priest M."/>
            <person name="Roberts A."/>
            <person name="Saif S."/>
            <person name="Shea T."/>
            <person name="Sisk P."/>
            <person name="Sykes S."/>
            <person name="Wortman J."/>
            <person name="Nusbaum C."/>
            <person name="Birren B."/>
        </authorList>
    </citation>
    <scope>NUCLEOTIDE SEQUENCE [LARGE SCALE GENOMIC DNA]</scope>
    <source>
        <strain evidence="1 2">VD078</strain>
    </source>
</reference>
<protein>
    <submittedName>
        <fullName evidence="1">Uncharacterized protein</fullName>
    </submittedName>
</protein>
<dbReference type="EMBL" id="AHEV01000057">
    <property type="protein sequence ID" value="EJR28894.1"/>
    <property type="molecule type" value="Genomic_DNA"/>
</dbReference>
<gene>
    <name evidence="1" type="ORF">III_06000</name>
</gene>
<evidence type="ECO:0000313" key="2">
    <source>
        <dbReference type="Proteomes" id="UP000006976"/>
    </source>
</evidence>
<dbReference type="RefSeq" id="WP_002170056.1">
    <property type="nucleotide sequence ID" value="NZ_JH792254.1"/>
</dbReference>